<dbReference type="GO" id="GO:0016020">
    <property type="term" value="C:membrane"/>
    <property type="evidence" value="ECO:0007669"/>
    <property type="project" value="UniProtKB-SubCell"/>
</dbReference>
<reference evidence="7" key="1">
    <citation type="submission" date="2018-05" db="EMBL/GenBank/DDBJ databases">
        <authorList>
            <person name="Lanie J.A."/>
            <person name="Ng W.-L."/>
            <person name="Kazmierczak K.M."/>
            <person name="Andrzejewski T.M."/>
            <person name="Davidsen T.M."/>
            <person name="Wayne K.J."/>
            <person name="Tettelin H."/>
            <person name="Glass J.I."/>
            <person name="Rusch D."/>
            <person name="Podicherti R."/>
            <person name="Tsui H.-C.T."/>
            <person name="Winkler M.E."/>
        </authorList>
    </citation>
    <scope>NUCLEOTIDE SEQUENCE</scope>
</reference>
<feature type="transmembrane region" description="Helical" evidence="5">
    <location>
        <begin position="55"/>
        <end position="76"/>
    </location>
</feature>
<evidence type="ECO:0000259" key="6">
    <source>
        <dbReference type="Pfam" id="PF01957"/>
    </source>
</evidence>
<dbReference type="EMBL" id="UINC01087368">
    <property type="protein sequence ID" value="SVC36674.1"/>
    <property type="molecule type" value="Genomic_DNA"/>
</dbReference>
<feature type="transmembrane region" description="Helical" evidence="5">
    <location>
        <begin position="31"/>
        <end position="49"/>
    </location>
</feature>
<evidence type="ECO:0000313" key="7">
    <source>
        <dbReference type="EMBL" id="SVC36674.1"/>
    </source>
</evidence>
<dbReference type="SUPFAM" id="SSF141322">
    <property type="entry name" value="NfeD domain-like"/>
    <property type="match status" value="1"/>
</dbReference>
<dbReference type="PANTHER" id="PTHR33507">
    <property type="entry name" value="INNER MEMBRANE PROTEIN YBBJ"/>
    <property type="match status" value="1"/>
</dbReference>
<dbReference type="InterPro" id="IPR052165">
    <property type="entry name" value="Membrane_assoc_protease"/>
</dbReference>
<evidence type="ECO:0000256" key="1">
    <source>
        <dbReference type="ARBA" id="ARBA00004141"/>
    </source>
</evidence>
<dbReference type="Gene3D" id="2.40.50.140">
    <property type="entry name" value="Nucleic acid-binding proteins"/>
    <property type="match status" value="1"/>
</dbReference>
<protein>
    <recommendedName>
        <fullName evidence="6">NfeD-like C-terminal domain-containing protein</fullName>
    </recommendedName>
</protein>
<dbReference type="AlphaFoldDB" id="A0A382LII3"/>
<feature type="transmembrane region" description="Helical" evidence="5">
    <location>
        <begin position="6"/>
        <end position="24"/>
    </location>
</feature>
<gene>
    <name evidence="7" type="ORF">METZ01_LOCUS289528</name>
</gene>
<proteinExistence type="predicted"/>
<accession>A0A382LII3</accession>
<name>A0A382LII3_9ZZZZ</name>
<feature type="domain" description="NfeD-like C-terminal" evidence="6">
    <location>
        <begin position="91"/>
        <end position="148"/>
    </location>
</feature>
<dbReference type="InterPro" id="IPR002810">
    <property type="entry name" value="NfeD-like_C"/>
</dbReference>
<keyword evidence="2 5" id="KW-0812">Transmembrane</keyword>
<evidence type="ECO:0000256" key="3">
    <source>
        <dbReference type="ARBA" id="ARBA00022989"/>
    </source>
</evidence>
<dbReference type="Pfam" id="PF01957">
    <property type="entry name" value="NfeD"/>
    <property type="match status" value="1"/>
</dbReference>
<evidence type="ECO:0000256" key="4">
    <source>
        <dbReference type="ARBA" id="ARBA00023136"/>
    </source>
</evidence>
<organism evidence="7">
    <name type="scientific">marine metagenome</name>
    <dbReference type="NCBI Taxonomy" id="408172"/>
    <lineage>
        <taxon>unclassified sequences</taxon>
        <taxon>metagenomes</taxon>
        <taxon>ecological metagenomes</taxon>
    </lineage>
</organism>
<comment type="subcellular location">
    <subcellularLocation>
        <location evidence="1">Membrane</location>
        <topology evidence="1">Multi-pass membrane protein</topology>
    </subcellularLocation>
</comment>
<evidence type="ECO:0000256" key="5">
    <source>
        <dbReference type="SAM" id="Phobius"/>
    </source>
</evidence>
<dbReference type="PANTHER" id="PTHR33507:SF4">
    <property type="entry name" value="NODULATION COMPETITIVENESS PROTEIN NFED"/>
    <property type="match status" value="1"/>
</dbReference>
<keyword evidence="3 5" id="KW-1133">Transmembrane helix</keyword>
<sequence>MAEELLGTEIGLAFIIIGILLFLIEATMPGFLVAVPGTVLIALGILMSFDVVKGIWLLPIGLVVGLGSLFGTVKFYQTFATPDTPSEMSIESYVGTTGRMTRAISSDSIYGKVRIDREEMRAISDSDVAIGTNVEVISAEGITLTVEPKE</sequence>
<dbReference type="InterPro" id="IPR012340">
    <property type="entry name" value="NA-bd_OB-fold"/>
</dbReference>
<evidence type="ECO:0000256" key="2">
    <source>
        <dbReference type="ARBA" id="ARBA00022692"/>
    </source>
</evidence>
<keyword evidence="4 5" id="KW-0472">Membrane</keyword>